<dbReference type="Pfam" id="PF00069">
    <property type="entry name" value="Pkinase"/>
    <property type="match status" value="1"/>
</dbReference>
<dbReference type="InterPro" id="IPR032675">
    <property type="entry name" value="LRR_dom_sf"/>
</dbReference>
<dbReference type="EMBL" id="KK198754">
    <property type="protein sequence ID" value="KCW83429.1"/>
    <property type="molecule type" value="Genomic_DNA"/>
</dbReference>
<dbReference type="Gene3D" id="3.80.10.10">
    <property type="entry name" value="Ribonuclease Inhibitor"/>
    <property type="match status" value="2"/>
</dbReference>
<dbReference type="GO" id="GO:0016020">
    <property type="term" value="C:membrane"/>
    <property type="evidence" value="ECO:0007669"/>
    <property type="project" value="UniProtKB-SubCell"/>
</dbReference>
<evidence type="ECO:0000313" key="9">
    <source>
        <dbReference type="EMBL" id="KCW83429.1"/>
    </source>
</evidence>
<dbReference type="InParanoid" id="A0A059CZ20"/>
<evidence type="ECO:0000256" key="6">
    <source>
        <dbReference type="ARBA" id="ARBA00023136"/>
    </source>
</evidence>
<evidence type="ECO:0000256" key="4">
    <source>
        <dbReference type="ARBA" id="ARBA00022737"/>
    </source>
</evidence>
<dbReference type="eggNOG" id="ENOG502QWBN">
    <property type="taxonomic scope" value="Eukaryota"/>
</dbReference>
<organism evidence="9">
    <name type="scientific">Eucalyptus grandis</name>
    <name type="common">Flooded gum</name>
    <dbReference type="NCBI Taxonomy" id="71139"/>
    <lineage>
        <taxon>Eukaryota</taxon>
        <taxon>Viridiplantae</taxon>
        <taxon>Streptophyta</taxon>
        <taxon>Embryophyta</taxon>
        <taxon>Tracheophyta</taxon>
        <taxon>Spermatophyta</taxon>
        <taxon>Magnoliopsida</taxon>
        <taxon>eudicotyledons</taxon>
        <taxon>Gunneridae</taxon>
        <taxon>Pentapetalae</taxon>
        <taxon>rosids</taxon>
        <taxon>malvids</taxon>
        <taxon>Myrtales</taxon>
        <taxon>Myrtaceae</taxon>
        <taxon>Myrtoideae</taxon>
        <taxon>Eucalypteae</taxon>
        <taxon>Eucalyptus</taxon>
    </lineage>
</organism>
<dbReference type="InterPro" id="IPR001611">
    <property type="entry name" value="Leu-rich_rpt"/>
</dbReference>
<dbReference type="Gramene" id="KCW83429">
    <property type="protein sequence ID" value="KCW83429"/>
    <property type="gene ID" value="EUGRSUZ_B00352"/>
</dbReference>
<name>A0A059CZ20_EUCGR</name>
<dbReference type="PANTHER" id="PTHR48010:SF22">
    <property type="entry name" value="OS09G0376600 PROTEIN"/>
    <property type="match status" value="1"/>
</dbReference>
<gene>
    <name evidence="9" type="ORF">EUGRSUZ_B00352</name>
</gene>
<dbReference type="GO" id="GO:0004672">
    <property type="term" value="F:protein kinase activity"/>
    <property type="evidence" value="ECO:0007669"/>
    <property type="project" value="InterPro"/>
</dbReference>
<dbReference type="SUPFAM" id="SSF52058">
    <property type="entry name" value="L domain-like"/>
    <property type="match status" value="1"/>
</dbReference>
<feature type="domain" description="Protein kinase" evidence="8">
    <location>
        <begin position="251"/>
        <end position="521"/>
    </location>
</feature>
<dbReference type="OMA" id="CTHKWKG"/>
<evidence type="ECO:0000256" key="1">
    <source>
        <dbReference type="ARBA" id="ARBA00004370"/>
    </source>
</evidence>
<dbReference type="SUPFAM" id="SSF56112">
    <property type="entry name" value="Protein kinase-like (PK-like)"/>
    <property type="match status" value="1"/>
</dbReference>
<dbReference type="InterPro" id="IPR000719">
    <property type="entry name" value="Prot_kinase_dom"/>
</dbReference>
<keyword evidence="6 7" id="KW-0472">Membrane</keyword>
<keyword evidence="2" id="KW-0433">Leucine-rich repeat</keyword>
<reference evidence="9" key="1">
    <citation type="submission" date="2013-07" db="EMBL/GenBank/DDBJ databases">
        <title>The genome of Eucalyptus grandis.</title>
        <authorList>
            <person name="Schmutz J."/>
            <person name="Hayes R."/>
            <person name="Myburg A."/>
            <person name="Tuskan G."/>
            <person name="Grattapaglia D."/>
            <person name="Rokhsar D.S."/>
        </authorList>
    </citation>
    <scope>NUCLEOTIDE SEQUENCE</scope>
    <source>
        <tissue evidence="9">Leaf extractions</tissue>
    </source>
</reference>
<keyword evidence="4" id="KW-0677">Repeat</keyword>
<dbReference type="InterPro" id="IPR011009">
    <property type="entry name" value="Kinase-like_dom_sf"/>
</dbReference>
<evidence type="ECO:0000259" key="8">
    <source>
        <dbReference type="PROSITE" id="PS50011"/>
    </source>
</evidence>
<dbReference type="Pfam" id="PF00560">
    <property type="entry name" value="LRR_1"/>
    <property type="match status" value="2"/>
</dbReference>
<evidence type="ECO:0000256" key="3">
    <source>
        <dbReference type="ARBA" id="ARBA00022692"/>
    </source>
</evidence>
<dbReference type="PROSITE" id="PS50011">
    <property type="entry name" value="PROTEIN_KINASE_DOM"/>
    <property type="match status" value="1"/>
</dbReference>
<dbReference type="AlphaFoldDB" id="A0A059CZ20"/>
<dbReference type="InterPro" id="IPR050994">
    <property type="entry name" value="At_inactive_RLKs"/>
</dbReference>
<evidence type="ECO:0000256" key="2">
    <source>
        <dbReference type="ARBA" id="ARBA00022614"/>
    </source>
</evidence>
<keyword evidence="5 7" id="KW-1133">Transmembrane helix</keyword>
<proteinExistence type="predicted"/>
<protein>
    <recommendedName>
        <fullName evidence="8">Protein kinase domain-containing protein</fullName>
    </recommendedName>
</protein>
<dbReference type="Gene3D" id="1.10.510.10">
    <property type="entry name" value="Transferase(Phosphotransferase) domain 1"/>
    <property type="match status" value="1"/>
</dbReference>
<evidence type="ECO:0000256" key="7">
    <source>
        <dbReference type="SAM" id="Phobius"/>
    </source>
</evidence>
<comment type="subcellular location">
    <subcellularLocation>
        <location evidence="1">Membrane</location>
    </subcellularLocation>
</comment>
<dbReference type="PANTHER" id="PTHR48010">
    <property type="entry name" value="OS05G0588300 PROTEIN"/>
    <property type="match status" value="1"/>
</dbReference>
<feature type="transmembrane region" description="Helical" evidence="7">
    <location>
        <begin position="218"/>
        <end position="241"/>
    </location>
</feature>
<dbReference type="Gene3D" id="3.30.200.20">
    <property type="entry name" value="Phosphorylase Kinase, domain 1"/>
    <property type="match status" value="1"/>
</dbReference>
<sequence length="545" mass="60617">MEQLLPTDNANRNESWGWNMNLDPCTHGWMGMTCDSHTQTVLKVILDELNLIGTLDAGSLCGASSLQVLSLNNNGISGEISAEIANCKYLTHLYVSGNRFAGQLPKSMSHLSNLKSGDISNNNFTGELPSLHKIPGLLSFLAQNNYFRGKLPEFGFVNLEAFNVSNNEFSGQIPDVRGRFSADSFSGNPSLRGQPLPNPCPPSLSSKAASKKWSTDCLLVYTGYAFLSSVIGLFVIYQIFLGQGKFEDLLRAPAKLLGRGRRGTLYKVMIDNGPTLVVKRIKERAISSEEFKRRMLKMDQGKHPNVLSVVAFYCSKQEKLVIYEHQSNGSLFKLLHGSKDDDSFDWGSRLNIASRIAEALAFMHKELREDGIAHGNLKSTYILFNKNMDPCISEYGIMASENQVQPELSRSISFAKITPAEDHESDHILFKGDVDIYSLSAILLELLTGKMVQDGRFDLATWVHSVVREEWTAEVFDRALIAEGVNKERMVNLLQVALQCVASSPTKRPSTKEVSAKINAIKEEDERSITLETRDPSPWSRDHLS</sequence>
<accession>A0A059CZ20</accession>
<keyword evidence="3 7" id="KW-0812">Transmembrane</keyword>
<evidence type="ECO:0000256" key="5">
    <source>
        <dbReference type="ARBA" id="ARBA00022989"/>
    </source>
</evidence>
<dbReference type="GO" id="GO:0005524">
    <property type="term" value="F:ATP binding"/>
    <property type="evidence" value="ECO:0007669"/>
    <property type="project" value="InterPro"/>
</dbReference>